<evidence type="ECO:0000256" key="5">
    <source>
        <dbReference type="ARBA" id="ARBA00022692"/>
    </source>
</evidence>
<dbReference type="Proteomes" id="UP000823749">
    <property type="component" value="Chromosome 8"/>
</dbReference>
<feature type="domain" description="Casparian strip membrane protein" evidence="10">
    <location>
        <begin position="24"/>
        <end position="165"/>
    </location>
</feature>
<keyword evidence="12" id="KW-1185">Reference proteome</keyword>
<accession>A0AAV6JC98</accession>
<comment type="caution">
    <text evidence="11">The sequence shown here is derived from an EMBL/GenBank/DDBJ whole genome shotgun (WGS) entry which is preliminary data.</text>
</comment>
<evidence type="ECO:0000256" key="1">
    <source>
        <dbReference type="ARBA" id="ARBA00004651"/>
    </source>
</evidence>
<evidence type="ECO:0000259" key="10">
    <source>
        <dbReference type="Pfam" id="PF04535"/>
    </source>
</evidence>
<dbReference type="PANTHER" id="PTHR36488:SF8">
    <property type="entry name" value="CASP-LIKE PROTEIN 1U1"/>
    <property type="match status" value="1"/>
</dbReference>
<feature type="transmembrane region" description="Helical" evidence="8">
    <location>
        <begin position="66"/>
        <end position="92"/>
    </location>
</feature>
<protein>
    <recommendedName>
        <fullName evidence="8">CASP-like protein</fullName>
    </recommendedName>
</protein>
<feature type="transmembrane region" description="Helical" evidence="8">
    <location>
        <begin position="104"/>
        <end position="132"/>
    </location>
</feature>
<feature type="region of interest" description="Disordered" evidence="9">
    <location>
        <begin position="1"/>
        <end position="20"/>
    </location>
</feature>
<organism evidence="11 12">
    <name type="scientific">Rhododendron griersonianum</name>
    <dbReference type="NCBI Taxonomy" id="479676"/>
    <lineage>
        <taxon>Eukaryota</taxon>
        <taxon>Viridiplantae</taxon>
        <taxon>Streptophyta</taxon>
        <taxon>Embryophyta</taxon>
        <taxon>Tracheophyta</taxon>
        <taxon>Spermatophyta</taxon>
        <taxon>Magnoliopsida</taxon>
        <taxon>eudicotyledons</taxon>
        <taxon>Gunneridae</taxon>
        <taxon>Pentapetalae</taxon>
        <taxon>asterids</taxon>
        <taxon>Ericales</taxon>
        <taxon>Ericaceae</taxon>
        <taxon>Ericoideae</taxon>
        <taxon>Rhodoreae</taxon>
        <taxon>Rhododendron</taxon>
    </lineage>
</organism>
<dbReference type="EMBL" id="JACTNZ010000008">
    <property type="protein sequence ID" value="KAG5537264.1"/>
    <property type="molecule type" value="Genomic_DNA"/>
</dbReference>
<evidence type="ECO:0000256" key="3">
    <source>
        <dbReference type="ARBA" id="ARBA00011489"/>
    </source>
</evidence>
<feature type="transmembrane region" description="Helical" evidence="8">
    <location>
        <begin position="152"/>
        <end position="172"/>
    </location>
</feature>
<dbReference type="InterPro" id="IPR006702">
    <property type="entry name" value="CASP_dom"/>
</dbReference>
<comment type="subcellular location">
    <subcellularLocation>
        <location evidence="1 8">Cell membrane</location>
        <topology evidence="1 8">Multi-pass membrane protein</topology>
    </subcellularLocation>
</comment>
<evidence type="ECO:0000256" key="7">
    <source>
        <dbReference type="ARBA" id="ARBA00023136"/>
    </source>
</evidence>
<comment type="subunit">
    <text evidence="3 8">Homodimer and heterodimers.</text>
</comment>
<keyword evidence="6 8" id="KW-1133">Transmembrane helix</keyword>
<evidence type="ECO:0000256" key="2">
    <source>
        <dbReference type="ARBA" id="ARBA00007651"/>
    </source>
</evidence>
<comment type="caution">
    <text evidence="8">Lacks conserved residue(s) required for the propagation of feature annotation.</text>
</comment>
<proteinExistence type="inferred from homology"/>
<evidence type="ECO:0000313" key="12">
    <source>
        <dbReference type="Proteomes" id="UP000823749"/>
    </source>
</evidence>
<dbReference type="Pfam" id="PF04535">
    <property type="entry name" value="CASP_dom"/>
    <property type="match status" value="1"/>
</dbReference>
<dbReference type="GO" id="GO:0005886">
    <property type="term" value="C:plasma membrane"/>
    <property type="evidence" value="ECO:0007669"/>
    <property type="project" value="UniProtKB-SubCell"/>
</dbReference>
<evidence type="ECO:0000313" key="11">
    <source>
        <dbReference type="EMBL" id="KAG5537264.1"/>
    </source>
</evidence>
<dbReference type="InterPro" id="IPR044173">
    <property type="entry name" value="CASPL"/>
</dbReference>
<dbReference type="AlphaFoldDB" id="A0AAV6JC98"/>
<keyword evidence="4 8" id="KW-1003">Cell membrane</keyword>
<sequence>MAGVEAKIMQNPPPKKSPKSPLAAQICLRLLGAAASLSAALVTITSKQTVILYGVQIDAQYTYSSAFTFFAIANLVACVFSVVSLFAAGILARNCKDSNKYFFMFLHDLAVTTLLMAACAAATAIGVVGKFGNSHVGWMAICNDFGRFCDRIIIALTLSSLAFLVHLLLTVISANKSRGIHV</sequence>
<dbReference type="InterPro" id="IPR006459">
    <property type="entry name" value="CASP/CASPL"/>
</dbReference>
<reference evidence="11" key="1">
    <citation type="submission" date="2020-08" db="EMBL/GenBank/DDBJ databases">
        <title>Plant Genome Project.</title>
        <authorList>
            <person name="Zhang R.-G."/>
        </authorList>
    </citation>
    <scope>NUCLEOTIDE SEQUENCE</scope>
    <source>
        <strain evidence="11">WSP0</strain>
        <tissue evidence="11">Leaf</tissue>
    </source>
</reference>
<dbReference type="NCBIfam" id="TIGR01569">
    <property type="entry name" value="A_tha_TIGR01569"/>
    <property type="match status" value="1"/>
</dbReference>
<dbReference type="PANTHER" id="PTHR36488">
    <property type="entry name" value="CASP-LIKE PROTEIN 1U1"/>
    <property type="match status" value="1"/>
</dbReference>
<evidence type="ECO:0000256" key="9">
    <source>
        <dbReference type="SAM" id="MobiDB-lite"/>
    </source>
</evidence>
<gene>
    <name evidence="11" type="ORF">RHGRI_024649</name>
</gene>
<evidence type="ECO:0000256" key="8">
    <source>
        <dbReference type="RuleBase" id="RU361233"/>
    </source>
</evidence>
<name>A0AAV6JC98_9ERIC</name>
<evidence type="ECO:0000256" key="4">
    <source>
        <dbReference type="ARBA" id="ARBA00022475"/>
    </source>
</evidence>
<keyword evidence="7 8" id="KW-0472">Membrane</keyword>
<comment type="similarity">
    <text evidence="2 8">Belongs to the Casparian strip membrane proteins (CASP) family.</text>
</comment>
<keyword evidence="5 8" id="KW-0812">Transmembrane</keyword>
<evidence type="ECO:0000256" key="6">
    <source>
        <dbReference type="ARBA" id="ARBA00022989"/>
    </source>
</evidence>